<evidence type="ECO:0000256" key="4">
    <source>
        <dbReference type="ARBA" id="ARBA00003889"/>
    </source>
</evidence>
<organism evidence="20 21">
    <name type="scientific">Paenibacillus sambharensis</name>
    <dbReference type="NCBI Taxonomy" id="1803190"/>
    <lineage>
        <taxon>Bacteria</taxon>
        <taxon>Bacillati</taxon>
        <taxon>Bacillota</taxon>
        <taxon>Bacilli</taxon>
        <taxon>Bacillales</taxon>
        <taxon>Paenibacillaceae</taxon>
        <taxon>Paenibacillus</taxon>
    </lineage>
</organism>
<name>A0A2W1L7U9_9BACL</name>
<protein>
    <recommendedName>
        <fullName evidence="16">Adenosylcobinamide kinase</fullName>
        <ecNumber evidence="8">2.7.1.156</ecNumber>
        <ecNumber evidence="9">2.7.7.62</ecNumber>
    </recommendedName>
    <alternativeName>
        <fullName evidence="17">Adenosylcobinamide-phosphate guanylyltransferase</fullName>
    </alternativeName>
</protein>
<dbReference type="GO" id="GO:0005524">
    <property type="term" value="F:ATP binding"/>
    <property type="evidence" value="ECO:0007669"/>
    <property type="project" value="UniProtKB-KW"/>
</dbReference>
<evidence type="ECO:0000256" key="9">
    <source>
        <dbReference type="ARBA" id="ARBA00012523"/>
    </source>
</evidence>
<dbReference type="OrthoDB" id="9799422at2"/>
<gene>
    <name evidence="20" type="ORF">DNH61_08455</name>
</gene>
<evidence type="ECO:0000256" key="10">
    <source>
        <dbReference type="ARBA" id="ARBA00022573"/>
    </source>
</evidence>
<dbReference type="PANTHER" id="PTHR34848">
    <property type="match status" value="1"/>
</dbReference>
<evidence type="ECO:0000256" key="13">
    <source>
        <dbReference type="ARBA" id="ARBA00022777"/>
    </source>
</evidence>
<comment type="function">
    <text evidence="4">Catalyzes ATP-dependent phosphorylation of adenosylcobinamide and addition of GMP to adenosylcobinamide phosphate.</text>
</comment>
<accession>A0A2W1L7U9</accession>
<evidence type="ECO:0000256" key="15">
    <source>
        <dbReference type="ARBA" id="ARBA00023134"/>
    </source>
</evidence>
<comment type="catalytic activity">
    <reaction evidence="2">
        <text>adenosylcob(III)inamide phosphate + GTP + H(+) = adenosylcob(III)inamide-GDP + diphosphate</text>
        <dbReference type="Rhea" id="RHEA:22712"/>
        <dbReference type="ChEBI" id="CHEBI:15378"/>
        <dbReference type="ChEBI" id="CHEBI:33019"/>
        <dbReference type="ChEBI" id="CHEBI:37565"/>
        <dbReference type="ChEBI" id="CHEBI:58502"/>
        <dbReference type="ChEBI" id="CHEBI:60487"/>
        <dbReference type="EC" id="2.7.7.62"/>
    </reaction>
</comment>
<comment type="caution">
    <text evidence="20">The sequence shown here is derived from an EMBL/GenBank/DDBJ whole genome shotgun (WGS) entry which is preliminary data.</text>
</comment>
<evidence type="ECO:0000313" key="20">
    <source>
        <dbReference type="EMBL" id="PZD96228.1"/>
    </source>
</evidence>
<feature type="binding site" evidence="19">
    <location>
        <position position="94"/>
    </location>
    <ligand>
        <name>GTP</name>
        <dbReference type="ChEBI" id="CHEBI:37565"/>
    </ligand>
</feature>
<keyword evidence="10" id="KW-0169">Cobalamin biosynthesis</keyword>
<dbReference type="Pfam" id="PF02283">
    <property type="entry name" value="CobU"/>
    <property type="match status" value="1"/>
</dbReference>
<dbReference type="InterPro" id="IPR027417">
    <property type="entry name" value="P-loop_NTPase"/>
</dbReference>
<keyword evidence="11 20" id="KW-0808">Transferase</keyword>
<dbReference type="GO" id="GO:0008820">
    <property type="term" value="F:cobinamide phosphate guanylyltransferase activity"/>
    <property type="evidence" value="ECO:0007669"/>
    <property type="project" value="UniProtKB-EC"/>
</dbReference>
<evidence type="ECO:0000256" key="8">
    <source>
        <dbReference type="ARBA" id="ARBA00012016"/>
    </source>
</evidence>
<evidence type="ECO:0000256" key="17">
    <source>
        <dbReference type="ARBA" id="ARBA00030571"/>
    </source>
</evidence>
<keyword evidence="13 20" id="KW-0418">Kinase</keyword>
<proteinExistence type="inferred from homology"/>
<feature type="active site" description="GMP-histidine intermediate" evidence="18">
    <location>
        <position position="48"/>
    </location>
</feature>
<dbReference type="UniPathway" id="UPA00148">
    <property type="reaction ID" value="UER00236"/>
</dbReference>
<comment type="pathway">
    <text evidence="6">Cofactor biosynthesis; adenosylcobalamin biosynthesis; adenosylcobalamin from cob(II)yrinate a,c-diamide: step 5/7.</text>
</comment>
<dbReference type="CDD" id="cd00544">
    <property type="entry name" value="CobU"/>
    <property type="match status" value="1"/>
</dbReference>
<dbReference type="PANTHER" id="PTHR34848:SF1">
    <property type="entry name" value="BIFUNCTIONAL ADENOSYLCOBALAMIN BIOSYNTHESIS PROTEIN COBU"/>
    <property type="match status" value="1"/>
</dbReference>
<comment type="pathway">
    <text evidence="5">Cofactor biosynthesis; adenosylcobalamin biosynthesis; adenosylcobalamin from cob(II)yrinate a,c-diamide: step 6/7.</text>
</comment>
<dbReference type="AlphaFoldDB" id="A0A2W1L7U9"/>
<feature type="binding site" evidence="19">
    <location>
        <begin position="32"/>
        <end position="34"/>
    </location>
    <ligand>
        <name>GTP</name>
        <dbReference type="ChEBI" id="CHEBI:37565"/>
    </ligand>
</feature>
<dbReference type="EC" id="2.7.1.156" evidence="8"/>
<dbReference type="EC" id="2.7.7.62" evidence="9"/>
<evidence type="ECO:0000256" key="6">
    <source>
        <dbReference type="ARBA" id="ARBA00005159"/>
    </source>
</evidence>
<keyword evidence="12 19" id="KW-0547">Nucleotide-binding</keyword>
<sequence>MAYLVTGGARSGKSGFAEELASRLGSRGIYVATSQPYDGEMEERVALHQAARMESGFSWETIEAPLRLADLLLQLDESHAAGGEESDAPSILVDCLTLWLTNQMLLLEENMQLSRSERDEQLNAKMEELAAAAAAVRCPLILVTNEVGSGIVPEYPLGRRFRDHAGRLNRRIAEVSERVFLVTAGIPVDLKTVAFRWEEL</sequence>
<evidence type="ECO:0000256" key="19">
    <source>
        <dbReference type="PIRSR" id="PIRSR006135-2"/>
    </source>
</evidence>
<evidence type="ECO:0000256" key="18">
    <source>
        <dbReference type="PIRSR" id="PIRSR006135-1"/>
    </source>
</evidence>
<evidence type="ECO:0000313" key="21">
    <source>
        <dbReference type="Proteomes" id="UP000249522"/>
    </source>
</evidence>
<dbReference type="RefSeq" id="WP_111146226.1">
    <property type="nucleotide sequence ID" value="NZ_QKRB01000041.1"/>
</dbReference>
<evidence type="ECO:0000256" key="14">
    <source>
        <dbReference type="ARBA" id="ARBA00022840"/>
    </source>
</evidence>
<evidence type="ECO:0000256" key="2">
    <source>
        <dbReference type="ARBA" id="ARBA00000711"/>
    </source>
</evidence>
<dbReference type="InterPro" id="IPR003203">
    <property type="entry name" value="CobU/CobP"/>
</dbReference>
<dbReference type="GO" id="GO:0009236">
    <property type="term" value="P:cobalamin biosynthetic process"/>
    <property type="evidence" value="ECO:0007669"/>
    <property type="project" value="UniProtKB-UniPathway"/>
</dbReference>
<comment type="catalytic activity">
    <reaction evidence="1">
        <text>adenosylcob(III)inamide + ATP = adenosylcob(III)inamide phosphate + ADP + H(+)</text>
        <dbReference type="Rhea" id="RHEA:15769"/>
        <dbReference type="ChEBI" id="CHEBI:2480"/>
        <dbReference type="ChEBI" id="CHEBI:15378"/>
        <dbReference type="ChEBI" id="CHEBI:30616"/>
        <dbReference type="ChEBI" id="CHEBI:58502"/>
        <dbReference type="ChEBI" id="CHEBI:456216"/>
        <dbReference type="EC" id="2.7.1.156"/>
    </reaction>
</comment>
<comment type="similarity">
    <text evidence="7">Belongs to the CobU/CobP family.</text>
</comment>
<dbReference type="EMBL" id="QKRB01000041">
    <property type="protein sequence ID" value="PZD96228.1"/>
    <property type="molecule type" value="Genomic_DNA"/>
</dbReference>
<evidence type="ECO:0000256" key="12">
    <source>
        <dbReference type="ARBA" id="ARBA00022741"/>
    </source>
</evidence>
<feature type="binding site" evidence="19">
    <location>
        <position position="63"/>
    </location>
    <ligand>
        <name>GTP</name>
        <dbReference type="ChEBI" id="CHEBI:37565"/>
    </ligand>
</feature>
<dbReference type="GO" id="GO:0005525">
    <property type="term" value="F:GTP binding"/>
    <property type="evidence" value="ECO:0007669"/>
    <property type="project" value="UniProtKB-KW"/>
</dbReference>
<keyword evidence="21" id="KW-1185">Reference proteome</keyword>
<evidence type="ECO:0000256" key="16">
    <source>
        <dbReference type="ARBA" id="ARBA00029570"/>
    </source>
</evidence>
<dbReference type="NCBIfam" id="NF004469">
    <property type="entry name" value="PRK05800.1"/>
    <property type="match status" value="1"/>
</dbReference>
<evidence type="ECO:0000256" key="1">
    <source>
        <dbReference type="ARBA" id="ARBA00000312"/>
    </source>
</evidence>
<dbReference type="Gene3D" id="3.40.50.300">
    <property type="entry name" value="P-loop containing nucleotide triphosphate hydrolases"/>
    <property type="match status" value="1"/>
</dbReference>
<reference evidence="20 21" key="1">
    <citation type="submission" date="2018-06" db="EMBL/GenBank/DDBJ databases">
        <title>Paenibacillus imtechensis sp. nov.</title>
        <authorList>
            <person name="Pinnaka A.K."/>
            <person name="Singh H."/>
            <person name="Kaur M."/>
        </authorList>
    </citation>
    <scope>NUCLEOTIDE SEQUENCE [LARGE SCALE GENOMIC DNA]</scope>
    <source>
        <strain evidence="20 21">SMB1</strain>
    </source>
</reference>
<dbReference type="SUPFAM" id="SSF52540">
    <property type="entry name" value="P-loop containing nucleoside triphosphate hydrolases"/>
    <property type="match status" value="1"/>
</dbReference>
<feature type="binding site" evidence="19">
    <location>
        <begin position="7"/>
        <end position="14"/>
    </location>
    <ligand>
        <name>GTP</name>
        <dbReference type="ChEBI" id="CHEBI:37565"/>
    </ligand>
</feature>
<dbReference type="PIRSF" id="PIRSF006135">
    <property type="entry name" value="CobU"/>
    <property type="match status" value="1"/>
</dbReference>
<evidence type="ECO:0000256" key="11">
    <source>
        <dbReference type="ARBA" id="ARBA00022679"/>
    </source>
</evidence>
<evidence type="ECO:0000256" key="3">
    <source>
        <dbReference type="ARBA" id="ARBA00001522"/>
    </source>
</evidence>
<keyword evidence="14" id="KW-0067">ATP-binding</keyword>
<comment type="catalytic activity">
    <reaction evidence="3">
        <text>adenosylcob(III)inamide + GTP = adenosylcob(III)inamide phosphate + GDP + H(+)</text>
        <dbReference type="Rhea" id="RHEA:15765"/>
        <dbReference type="ChEBI" id="CHEBI:2480"/>
        <dbReference type="ChEBI" id="CHEBI:15378"/>
        <dbReference type="ChEBI" id="CHEBI:37565"/>
        <dbReference type="ChEBI" id="CHEBI:58189"/>
        <dbReference type="ChEBI" id="CHEBI:58502"/>
        <dbReference type="EC" id="2.7.1.156"/>
    </reaction>
</comment>
<evidence type="ECO:0000256" key="7">
    <source>
        <dbReference type="ARBA" id="ARBA00007490"/>
    </source>
</evidence>
<dbReference type="Proteomes" id="UP000249522">
    <property type="component" value="Unassembled WGS sequence"/>
</dbReference>
<dbReference type="GO" id="GO:0043752">
    <property type="term" value="F:adenosylcobinamide kinase activity"/>
    <property type="evidence" value="ECO:0007669"/>
    <property type="project" value="UniProtKB-EC"/>
</dbReference>
<evidence type="ECO:0000256" key="5">
    <source>
        <dbReference type="ARBA" id="ARBA00004692"/>
    </source>
</evidence>
<keyword evidence="20" id="KW-0548">Nucleotidyltransferase</keyword>
<keyword evidence="15 19" id="KW-0342">GTP-binding</keyword>